<dbReference type="AlphaFoldDB" id="A0A0F5QI35"/>
<gene>
    <name evidence="4" type="ORF">WH87_05865</name>
</gene>
<proteinExistence type="predicted"/>
<keyword evidence="5" id="KW-1185">Reference proteome</keyword>
<feature type="domain" description="Right handed beta helix" evidence="3">
    <location>
        <begin position="470"/>
        <end position="638"/>
    </location>
</feature>
<evidence type="ECO:0008006" key="6">
    <source>
        <dbReference type="Google" id="ProtNLM"/>
    </source>
</evidence>
<accession>A0A0F5QI35</accession>
<feature type="chain" id="PRO_5002494541" description="Right handed beta helix domain-containing protein" evidence="1">
    <location>
        <begin position="24"/>
        <end position="725"/>
    </location>
</feature>
<dbReference type="STRING" id="1293439.WH87_05865"/>
<comment type="caution">
    <text evidence="4">The sequence shown here is derived from an EMBL/GenBank/DDBJ whole genome shotgun (WGS) entry which is preliminary data.</text>
</comment>
<dbReference type="InterPro" id="IPR039448">
    <property type="entry name" value="Beta_helix"/>
</dbReference>
<dbReference type="Proteomes" id="UP000033411">
    <property type="component" value="Unassembled WGS sequence"/>
</dbReference>
<dbReference type="PATRIC" id="fig|1293439.3.peg.739"/>
<evidence type="ECO:0000259" key="2">
    <source>
        <dbReference type="Pfam" id="PF11924"/>
    </source>
</evidence>
<evidence type="ECO:0000256" key="1">
    <source>
        <dbReference type="SAM" id="SignalP"/>
    </source>
</evidence>
<dbReference type="SUPFAM" id="SSF51126">
    <property type="entry name" value="Pectin lyase-like"/>
    <property type="match status" value="1"/>
</dbReference>
<dbReference type="Pfam" id="PF11924">
    <property type="entry name" value="IAT_beta"/>
    <property type="match status" value="1"/>
</dbReference>
<evidence type="ECO:0000259" key="3">
    <source>
        <dbReference type="Pfam" id="PF13229"/>
    </source>
</evidence>
<dbReference type="Gene3D" id="2.40.160.160">
    <property type="entry name" value="Inverse autotransporter, beta-domain"/>
    <property type="match status" value="1"/>
</dbReference>
<dbReference type="InterPro" id="IPR012334">
    <property type="entry name" value="Pectin_lyas_fold"/>
</dbReference>
<dbReference type="Pfam" id="PF13229">
    <property type="entry name" value="Beta_helix"/>
    <property type="match status" value="1"/>
</dbReference>
<reference evidence="4 5" key="1">
    <citation type="submission" date="2015-03" db="EMBL/GenBank/DDBJ databases">
        <authorList>
            <person name="Lepp D."/>
            <person name="Hassan Y.I."/>
            <person name="Li X.-Z."/>
            <person name="Zhou T."/>
        </authorList>
    </citation>
    <scope>NUCLEOTIDE SEQUENCE [LARGE SCALE GENOMIC DNA]</scope>
    <source>
        <strain evidence="4 5">E84</strain>
    </source>
</reference>
<feature type="domain" description="Inverse autotransporter beta-domain" evidence="2">
    <location>
        <begin position="39"/>
        <end position="176"/>
    </location>
</feature>
<dbReference type="RefSeq" id="WP_046138098.1">
    <property type="nucleotide sequence ID" value="NZ_LANJ01000011.1"/>
</dbReference>
<dbReference type="Gene3D" id="2.160.20.10">
    <property type="entry name" value="Single-stranded right-handed beta-helix, Pectin lyase-like"/>
    <property type="match status" value="2"/>
</dbReference>
<dbReference type="PANTHER" id="PTHR36453">
    <property type="entry name" value="SECRETED PROTEIN-RELATED"/>
    <property type="match status" value="1"/>
</dbReference>
<dbReference type="InterPro" id="IPR024519">
    <property type="entry name" value="IAT_beta"/>
</dbReference>
<dbReference type="InterPro" id="IPR006626">
    <property type="entry name" value="PbH1"/>
</dbReference>
<evidence type="ECO:0000313" key="5">
    <source>
        <dbReference type="Proteomes" id="UP000033411"/>
    </source>
</evidence>
<sequence>MYRSSWVALVAAMGALAPSYAFAQAAPPRLELQVGGGENASVSGGVFVPFMLPDGQVLFADGWLDYQDGGAVYGSIGGGYRQQVGDWVLGVNGALEFATSPYGFNYQQISAGLEALSTQFEFRLNGHAPIGTTSNEVDALSKAKISNGAFVINQGYEVALYGLEAEAGIRLPVFPEDSPNALKLYAGAYVQGSERTETVAGVSLRTELTLSLDQMLPGATLGLGGGMRYDSNNELSGSVHVRFSAPIGGAPTAVQAASPLYQRVERNRSIATTAGSFGSDVAAFADSGSGKVIQVSAADGKAKDLNAMIAAAGDGAIILASGRIVVDETLVLASNQMLVGGGGVVNLTTADGKKVGYLNTGAATSLDATPQSSPAAFAAPLKVDGIRLADGTTVSTVSIVGAENGIVAQDVNNVTIDNVSISGVTGNGIVLNRVSGATITNSEIKDTYICQDNTKCEFSIFNPSYVPNAAINAVGVQNLSISNLDISDVTYGIFIAPEIDDSGWPTVVTSSAENISISNVNITNSRREALMTVGAHDVEIDQLHVNNSGLDRDMDLVVFQTSHNISFTNSSLVGGVNGLMFAYYSGIPGQNPSNISVANVTISDTSRAGIFINPSNNVTFKDVTISNAGSYGVFFYGDNWGFMGGPVRDITFDNVVVESARDGAAYISGPLKNIQGDLQVGAGIKHCDANTGSWTGTDLTQGVGFEFSIGGVPVNATNLPTNCVS</sequence>
<name>A0A0F5QI35_9HYPH</name>
<organism evidence="4 5">
    <name type="scientific">Devosia epidermidihirudinis</name>
    <dbReference type="NCBI Taxonomy" id="1293439"/>
    <lineage>
        <taxon>Bacteria</taxon>
        <taxon>Pseudomonadati</taxon>
        <taxon>Pseudomonadota</taxon>
        <taxon>Alphaproteobacteria</taxon>
        <taxon>Hyphomicrobiales</taxon>
        <taxon>Devosiaceae</taxon>
        <taxon>Devosia</taxon>
    </lineage>
</organism>
<dbReference type="OrthoDB" id="8320584at2"/>
<feature type="signal peptide" evidence="1">
    <location>
        <begin position="1"/>
        <end position="23"/>
    </location>
</feature>
<dbReference type="PANTHER" id="PTHR36453:SF1">
    <property type="entry name" value="RIGHT HANDED BETA HELIX DOMAIN-CONTAINING PROTEIN"/>
    <property type="match status" value="1"/>
</dbReference>
<protein>
    <recommendedName>
        <fullName evidence="6">Right handed beta helix domain-containing protein</fullName>
    </recommendedName>
</protein>
<dbReference type="InterPro" id="IPR038177">
    <property type="entry name" value="IAT_beta_sf"/>
</dbReference>
<dbReference type="EMBL" id="LANJ01000011">
    <property type="protein sequence ID" value="KKC39674.1"/>
    <property type="molecule type" value="Genomic_DNA"/>
</dbReference>
<evidence type="ECO:0000313" key="4">
    <source>
        <dbReference type="EMBL" id="KKC39674.1"/>
    </source>
</evidence>
<keyword evidence="1" id="KW-0732">Signal</keyword>
<dbReference type="InterPro" id="IPR011050">
    <property type="entry name" value="Pectin_lyase_fold/virulence"/>
</dbReference>
<dbReference type="SMART" id="SM00710">
    <property type="entry name" value="PbH1"/>
    <property type="match status" value="9"/>
</dbReference>